<dbReference type="GO" id="GO:0046872">
    <property type="term" value="F:metal ion binding"/>
    <property type="evidence" value="ECO:0007669"/>
    <property type="project" value="UniProtKB-KW"/>
</dbReference>
<gene>
    <name evidence="5" type="ORF">BDV28DRAFT_165125</name>
</gene>
<dbReference type="PROSITE" id="PS51257">
    <property type="entry name" value="PROKAR_LIPOPROTEIN"/>
    <property type="match status" value="1"/>
</dbReference>
<evidence type="ECO:0000256" key="1">
    <source>
        <dbReference type="ARBA" id="ARBA00022723"/>
    </source>
</evidence>
<organism evidence="5 6">
    <name type="scientific">Aspergillus coremiiformis</name>
    <dbReference type="NCBI Taxonomy" id="138285"/>
    <lineage>
        <taxon>Eukaryota</taxon>
        <taxon>Fungi</taxon>
        <taxon>Dikarya</taxon>
        <taxon>Ascomycota</taxon>
        <taxon>Pezizomycotina</taxon>
        <taxon>Eurotiomycetes</taxon>
        <taxon>Eurotiomycetidae</taxon>
        <taxon>Eurotiales</taxon>
        <taxon>Aspergillaceae</taxon>
        <taxon>Aspergillus</taxon>
        <taxon>Aspergillus subgen. Circumdati</taxon>
    </lineage>
</organism>
<protein>
    <recommendedName>
        <fullName evidence="4">Tyrosinase copper-binding domain-containing protein</fullName>
    </recommendedName>
</protein>
<dbReference type="Pfam" id="PF00264">
    <property type="entry name" value="Tyrosinase"/>
    <property type="match status" value="1"/>
</dbReference>
<dbReference type="PROSITE" id="PS00498">
    <property type="entry name" value="TYROSINASE_2"/>
    <property type="match status" value="1"/>
</dbReference>
<evidence type="ECO:0000256" key="3">
    <source>
        <dbReference type="SAM" id="SignalP"/>
    </source>
</evidence>
<dbReference type="AlphaFoldDB" id="A0A5N6Z8Z5"/>
<dbReference type="InterPro" id="IPR008922">
    <property type="entry name" value="Di-copper_centre_dom_sf"/>
</dbReference>
<dbReference type="SUPFAM" id="SSF48056">
    <property type="entry name" value="Di-copper centre-containing domain"/>
    <property type="match status" value="1"/>
</dbReference>
<keyword evidence="6" id="KW-1185">Reference proteome</keyword>
<proteinExistence type="predicted"/>
<evidence type="ECO:0000313" key="6">
    <source>
        <dbReference type="Proteomes" id="UP000327118"/>
    </source>
</evidence>
<dbReference type="PANTHER" id="PTHR11474:SF126">
    <property type="entry name" value="TYROSINASE-LIKE PROTEIN TYR-1-RELATED"/>
    <property type="match status" value="1"/>
</dbReference>
<dbReference type="PANTHER" id="PTHR11474">
    <property type="entry name" value="TYROSINASE FAMILY MEMBER"/>
    <property type="match status" value="1"/>
</dbReference>
<keyword evidence="2" id="KW-0186">Copper</keyword>
<dbReference type="EMBL" id="ML739105">
    <property type="protein sequence ID" value="KAE8353189.1"/>
    <property type="molecule type" value="Genomic_DNA"/>
</dbReference>
<evidence type="ECO:0000256" key="2">
    <source>
        <dbReference type="ARBA" id="ARBA00023008"/>
    </source>
</evidence>
<dbReference type="InterPro" id="IPR002227">
    <property type="entry name" value="Tyrosinase_Cu-bd"/>
</dbReference>
<reference evidence="6" key="1">
    <citation type="submission" date="2019-04" db="EMBL/GenBank/DDBJ databases">
        <title>Friends and foes A comparative genomics studyof 23 Aspergillus species from section Flavi.</title>
        <authorList>
            <consortium name="DOE Joint Genome Institute"/>
            <person name="Kjaerbolling I."/>
            <person name="Vesth T."/>
            <person name="Frisvad J.C."/>
            <person name="Nybo J.L."/>
            <person name="Theobald S."/>
            <person name="Kildgaard S."/>
            <person name="Isbrandt T."/>
            <person name="Kuo A."/>
            <person name="Sato A."/>
            <person name="Lyhne E.K."/>
            <person name="Kogle M.E."/>
            <person name="Wiebenga A."/>
            <person name="Kun R.S."/>
            <person name="Lubbers R.J."/>
            <person name="Makela M.R."/>
            <person name="Barry K."/>
            <person name="Chovatia M."/>
            <person name="Clum A."/>
            <person name="Daum C."/>
            <person name="Haridas S."/>
            <person name="He G."/>
            <person name="LaButti K."/>
            <person name="Lipzen A."/>
            <person name="Mondo S."/>
            <person name="Riley R."/>
            <person name="Salamov A."/>
            <person name="Simmons B.A."/>
            <person name="Magnuson J.K."/>
            <person name="Henrissat B."/>
            <person name="Mortensen U.H."/>
            <person name="Larsen T.O."/>
            <person name="Devries R.P."/>
            <person name="Grigoriev I.V."/>
            <person name="Machida M."/>
            <person name="Baker S.E."/>
            <person name="Andersen M.R."/>
        </authorList>
    </citation>
    <scope>NUCLEOTIDE SEQUENCE [LARGE SCALE GENOMIC DNA]</scope>
    <source>
        <strain evidence="6">CBS 553.77</strain>
    </source>
</reference>
<keyword evidence="1" id="KW-0479">Metal-binding</keyword>
<sequence>MGRFLLRQVISLYVLIISAISCLAFPAAGSCSPEEAVTRKEWRELDNLQRREYIDAIRCLRKRPSVLPNEEFPGVRDRLDDFIATHINYTNTIHNNGLLLPWHRHFLTLWGKTLRQECGYKGGLPYWNWALDAGLLSLSQSPVFDGSGSSLSGNGLYDPAERPICNTEGECLPRGTGGGCVYSGPFENFTVHMGPFNSSLAQPYSPLPPNAFAYNPHCLTRSLNPPLLASMNNQTLVDQMQSAETITEFLAVMEPSDENSLGSHGGGHHGVGGTMVDLFTSPQDPVFILHHGMIDRMWTQWQNQDVVNRRYALNGTTVIYDPPGAPPVTLDTVVEFGPLDIPRKVREIMDPLDRKYCYRYT</sequence>
<accession>A0A5N6Z8Z5</accession>
<keyword evidence="3" id="KW-0732">Signal</keyword>
<dbReference type="Gene3D" id="1.10.1280.10">
    <property type="entry name" value="Di-copper center containing domain from catechol oxidase"/>
    <property type="match status" value="1"/>
</dbReference>
<dbReference type="Proteomes" id="UP000327118">
    <property type="component" value="Unassembled WGS sequence"/>
</dbReference>
<feature type="domain" description="Tyrosinase copper-binding" evidence="4">
    <location>
        <begin position="284"/>
        <end position="295"/>
    </location>
</feature>
<feature type="chain" id="PRO_5024837360" description="Tyrosinase copper-binding domain-containing protein" evidence="3">
    <location>
        <begin position="25"/>
        <end position="361"/>
    </location>
</feature>
<dbReference type="GO" id="GO:0016491">
    <property type="term" value="F:oxidoreductase activity"/>
    <property type="evidence" value="ECO:0007669"/>
    <property type="project" value="InterPro"/>
</dbReference>
<name>A0A5N6Z8Z5_9EURO</name>
<evidence type="ECO:0000259" key="4">
    <source>
        <dbReference type="PROSITE" id="PS00498"/>
    </source>
</evidence>
<evidence type="ECO:0000313" key="5">
    <source>
        <dbReference type="EMBL" id="KAE8353189.1"/>
    </source>
</evidence>
<dbReference type="OrthoDB" id="6132182at2759"/>
<dbReference type="InterPro" id="IPR050316">
    <property type="entry name" value="Tyrosinase/Hemocyanin"/>
</dbReference>
<dbReference type="PRINTS" id="PR00092">
    <property type="entry name" value="TYROSINASE"/>
</dbReference>
<feature type="signal peptide" evidence="3">
    <location>
        <begin position="1"/>
        <end position="24"/>
    </location>
</feature>